<feature type="region of interest" description="Disordered" evidence="9">
    <location>
        <begin position="499"/>
        <end position="521"/>
    </location>
</feature>
<feature type="domain" description="Spore germination protein N-terminal" evidence="12">
    <location>
        <begin position="546"/>
        <end position="716"/>
    </location>
</feature>
<keyword evidence="6 10" id="KW-0472">Membrane</keyword>
<feature type="domain" description="Spore germination GerAC-like C-terminal" evidence="11">
    <location>
        <begin position="734"/>
        <end position="898"/>
    </location>
</feature>
<dbReference type="EMBL" id="JAPDIA010000008">
    <property type="protein sequence ID" value="MDG0812844.1"/>
    <property type="molecule type" value="Genomic_DNA"/>
</dbReference>
<keyword evidence="7" id="KW-0564">Palmitate</keyword>
<feature type="transmembrane region" description="Helical" evidence="10">
    <location>
        <begin position="410"/>
        <end position="428"/>
    </location>
</feature>
<name>A0A9X4L383_9BACL</name>
<evidence type="ECO:0000256" key="6">
    <source>
        <dbReference type="ARBA" id="ARBA00023136"/>
    </source>
</evidence>
<dbReference type="InterPro" id="IPR046953">
    <property type="entry name" value="Spore_GerAC-like_C"/>
</dbReference>
<dbReference type="InterPro" id="IPR050768">
    <property type="entry name" value="UPF0353/GerABKA_families"/>
</dbReference>
<dbReference type="Gene3D" id="6.20.190.10">
    <property type="entry name" value="Nutrient germinant receptor protein C, domain 1"/>
    <property type="match status" value="1"/>
</dbReference>
<keyword evidence="10" id="KW-1133">Transmembrane helix</keyword>
<dbReference type="NCBIfam" id="TIGR02887">
    <property type="entry name" value="spore_ger_x_C"/>
    <property type="match status" value="1"/>
</dbReference>
<comment type="subcellular location">
    <subcellularLocation>
        <location evidence="1">Membrane</location>
        <topology evidence="1">Lipid-anchor</topology>
    </subcellularLocation>
</comment>
<evidence type="ECO:0000256" key="3">
    <source>
        <dbReference type="ARBA" id="ARBA00007886"/>
    </source>
</evidence>
<comment type="caution">
    <text evidence="13">The sequence shown here is derived from an EMBL/GenBank/DDBJ whole genome shotgun (WGS) entry which is preliminary data.</text>
</comment>
<evidence type="ECO:0000256" key="9">
    <source>
        <dbReference type="SAM" id="MobiDB-lite"/>
    </source>
</evidence>
<dbReference type="AlphaFoldDB" id="A0A9X4L383"/>
<keyword evidence="8" id="KW-0449">Lipoprotein</keyword>
<evidence type="ECO:0000256" key="5">
    <source>
        <dbReference type="ARBA" id="ARBA00022729"/>
    </source>
</evidence>
<accession>A0A9X4L383</accession>
<dbReference type="GO" id="GO:0009847">
    <property type="term" value="P:spore germination"/>
    <property type="evidence" value="ECO:0007669"/>
    <property type="project" value="InterPro"/>
</dbReference>
<comment type="similarity">
    <text evidence="2">Belongs to the GerABKA family.</text>
</comment>
<dbReference type="PANTHER" id="PTHR22550">
    <property type="entry name" value="SPORE GERMINATION PROTEIN"/>
    <property type="match status" value="1"/>
</dbReference>
<proteinExistence type="inferred from homology"/>
<dbReference type="InterPro" id="IPR057336">
    <property type="entry name" value="GerAC_N"/>
</dbReference>
<sequence length="913" mass="99877">MKRLRKWMRGKPKPLVVMGTEGAAGGKLTESLEQNEASLRDIFKDCSDMVFRSLARTGEARLAVIYISSLVDETIVDEHILRPLTARGAFPAAGRETVGAEPLGIQLITAGSAKLSSDVGEIVRQLLNGQALVLQDGDCEGLLAKADGVKQRSLEEPSSEPVIRGPRDGFIERISTNMGLLRNRLKTPRLKLESVAIGELSRTDVVLAYIAGIAADSLVGEVRERVRRIRIDGVMDSGYLEEFIEDLPYSPFPQTHSTERPDVVAAELLEGKVAILVDNSPFALIVPMTFWTGLQASEDYYTRWPVATFVRWVRFLFIFIAIFAPSLYVAITTFHQEMIPTNLVLSIASAREAVPFPALFEALLMEIVFEALREAGIRLPKQIGQAISIVGALVIGQAAVQAGIISAPVVIIVSITGIATFTIPRYSFASGVRLLRFPMLFLAGTLGLYGIVLGFLCIVLHLVSLRSFGVPYLAPLGPIQSKSLKDILIRAPIWAKRHRPQATATADRVREPAGQQPNPYRGEPVVRRALQASCLLSACLLSGCWDRTEINDLAFITGSAFDLTDNGDYLLSLQIAIPSSTPGGAGGGPQQKFFVVSAAGKNANEAFEKLQKKSSRKLFTAHRSVILIGEALGRRGIEGVIDVFAHDPRQRLRTYIMVVKGGQAKQLLQTKYPFDQVPMEAVKEMEGQRSEIAVNLRDFFIASSSEGIDPVMGAIEVEPEGNDPAKNGMFKLAGSAVFKKTKMVGKLDERETDGLNWATNHMKDKRINAALPGGQGNVGMLVTHAERKIAADASGDRIRFKILLQGKGALFENNTRLDVTRPKNIAIAKAALEKSARKQVADVLLKLQKEYGADVVGFGRLLHQNKPKRWKAIQSEWNRKFVEAEIAVDVRLDISGAGMAGPPLQWNPKEIRK</sequence>
<organism evidence="13 14">
    <name type="scientific">Cohnella rhizosphaerae</name>
    <dbReference type="NCBI Taxonomy" id="1457232"/>
    <lineage>
        <taxon>Bacteria</taxon>
        <taxon>Bacillati</taxon>
        <taxon>Bacillota</taxon>
        <taxon>Bacilli</taxon>
        <taxon>Bacillales</taxon>
        <taxon>Paenibacillaceae</taxon>
        <taxon>Cohnella</taxon>
    </lineage>
</organism>
<dbReference type="Pfam" id="PF03323">
    <property type="entry name" value="GerA"/>
    <property type="match status" value="1"/>
</dbReference>
<evidence type="ECO:0000259" key="11">
    <source>
        <dbReference type="Pfam" id="PF05504"/>
    </source>
</evidence>
<evidence type="ECO:0000256" key="8">
    <source>
        <dbReference type="ARBA" id="ARBA00023288"/>
    </source>
</evidence>
<feature type="transmembrane region" description="Helical" evidence="10">
    <location>
        <begin position="312"/>
        <end position="334"/>
    </location>
</feature>
<reference evidence="13" key="1">
    <citation type="submission" date="2022-10" db="EMBL/GenBank/DDBJ databases">
        <title>Comparative genomic analysis of Cohnella hashimotonis sp. nov., isolated from the International Space Station.</title>
        <authorList>
            <person name="Simpson A."/>
            <person name="Venkateswaran K."/>
        </authorList>
    </citation>
    <scope>NUCLEOTIDE SEQUENCE</scope>
    <source>
        <strain evidence="13">DSM 28161</strain>
    </source>
</reference>
<evidence type="ECO:0000256" key="1">
    <source>
        <dbReference type="ARBA" id="ARBA00004635"/>
    </source>
</evidence>
<keyword evidence="5" id="KW-0732">Signal</keyword>
<evidence type="ECO:0000259" key="12">
    <source>
        <dbReference type="Pfam" id="PF25198"/>
    </source>
</evidence>
<keyword evidence="14" id="KW-1185">Reference proteome</keyword>
<dbReference type="InterPro" id="IPR008844">
    <property type="entry name" value="Spore_GerAC-like"/>
</dbReference>
<dbReference type="Proteomes" id="UP001153404">
    <property type="component" value="Unassembled WGS sequence"/>
</dbReference>
<evidence type="ECO:0000256" key="7">
    <source>
        <dbReference type="ARBA" id="ARBA00023139"/>
    </source>
</evidence>
<dbReference type="InterPro" id="IPR004995">
    <property type="entry name" value="Spore_Ger"/>
</dbReference>
<evidence type="ECO:0000256" key="2">
    <source>
        <dbReference type="ARBA" id="ARBA00005278"/>
    </source>
</evidence>
<dbReference type="GO" id="GO:0016020">
    <property type="term" value="C:membrane"/>
    <property type="evidence" value="ECO:0007669"/>
    <property type="project" value="UniProtKB-SubCell"/>
</dbReference>
<feature type="transmembrane region" description="Helical" evidence="10">
    <location>
        <begin position="440"/>
        <end position="463"/>
    </location>
</feature>
<dbReference type="PANTHER" id="PTHR22550:SF5">
    <property type="entry name" value="LEUCINE ZIPPER PROTEIN 4"/>
    <property type="match status" value="1"/>
</dbReference>
<keyword evidence="4" id="KW-0309">Germination</keyword>
<keyword evidence="10" id="KW-0812">Transmembrane</keyword>
<gene>
    <name evidence="13" type="ORF">OMP40_28615</name>
</gene>
<dbReference type="Pfam" id="PF25198">
    <property type="entry name" value="Spore_GerAC_N"/>
    <property type="match status" value="1"/>
</dbReference>
<evidence type="ECO:0000256" key="4">
    <source>
        <dbReference type="ARBA" id="ARBA00022544"/>
    </source>
</evidence>
<evidence type="ECO:0000313" key="14">
    <source>
        <dbReference type="Proteomes" id="UP001153404"/>
    </source>
</evidence>
<evidence type="ECO:0000256" key="10">
    <source>
        <dbReference type="SAM" id="Phobius"/>
    </source>
</evidence>
<comment type="similarity">
    <text evidence="3">Belongs to the GerABKC lipoprotein family.</text>
</comment>
<protein>
    <submittedName>
        <fullName evidence="13">Ger(X)C family spore germination protein</fullName>
    </submittedName>
</protein>
<dbReference type="InterPro" id="IPR038501">
    <property type="entry name" value="Spore_GerAC_C_sf"/>
</dbReference>
<dbReference type="Gene3D" id="3.30.300.210">
    <property type="entry name" value="Nutrient germinant receptor protein C, domain 3"/>
    <property type="match status" value="1"/>
</dbReference>
<evidence type="ECO:0000313" key="13">
    <source>
        <dbReference type="EMBL" id="MDG0812844.1"/>
    </source>
</evidence>
<dbReference type="Pfam" id="PF05504">
    <property type="entry name" value="Spore_GerAC"/>
    <property type="match status" value="1"/>
</dbReference>